<evidence type="ECO:0000313" key="6">
    <source>
        <dbReference type="Proteomes" id="UP001219355"/>
    </source>
</evidence>
<dbReference type="Pfam" id="PF00561">
    <property type="entry name" value="Abhydrolase_1"/>
    <property type="match status" value="1"/>
</dbReference>
<name>A0AAF0IFY0_9EURO</name>
<evidence type="ECO:0000256" key="2">
    <source>
        <dbReference type="ARBA" id="ARBA00038334"/>
    </source>
</evidence>
<keyword evidence="3" id="KW-1133">Transmembrane helix</keyword>
<dbReference type="EMBL" id="CP120627">
    <property type="protein sequence ID" value="WEW55317.1"/>
    <property type="molecule type" value="Genomic_DNA"/>
</dbReference>
<evidence type="ECO:0000259" key="4">
    <source>
        <dbReference type="Pfam" id="PF00561"/>
    </source>
</evidence>
<dbReference type="InterPro" id="IPR000073">
    <property type="entry name" value="AB_hydrolase_1"/>
</dbReference>
<dbReference type="SUPFAM" id="SSF53474">
    <property type="entry name" value="alpha/beta-Hydrolases"/>
    <property type="match status" value="1"/>
</dbReference>
<evidence type="ECO:0000313" key="5">
    <source>
        <dbReference type="EMBL" id="WEW55317.1"/>
    </source>
</evidence>
<comment type="similarity">
    <text evidence="2">Belongs to the AB hydrolase superfamily. Epoxide hydrolase family.</text>
</comment>
<evidence type="ECO:0000256" key="3">
    <source>
        <dbReference type="SAM" id="Phobius"/>
    </source>
</evidence>
<reference evidence="5" key="1">
    <citation type="submission" date="2023-03" db="EMBL/GenBank/DDBJ databases">
        <title>Emydomyces testavorans Genome Sequence.</title>
        <authorList>
            <person name="Hoyer L."/>
        </authorList>
    </citation>
    <scope>NUCLEOTIDE SEQUENCE</scope>
    <source>
        <strain evidence="5">16-2883</strain>
    </source>
</reference>
<dbReference type="PANTHER" id="PTHR43329">
    <property type="entry name" value="EPOXIDE HYDROLASE"/>
    <property type="match status" value="1"/>
</dbReference>
<feature type="transmembrane region" description="Helical" evidence="3">
    <location>
        <begin position="6"/>
        <end position="28"/>
    </location>
</feature>
<dbReference type="PRINTS" id="PR00412">
    <property type="entry name" value="EPOXHYDRLASE"/>
</dbReference>
<keyword evidence="1" id="KW-0378">Hydrolase</keyword>
<feature type="domain" description="AB hydrolase-1" evidence="4">
    <location>
        <begin position="97"/>
        <end position="211"/>
    </location>
</feature>
<keyword evidence="3" id="KW-0812">Transmembrane</keyword>
<keyword evidence="6" id="KW-1185">Reference proteome</keyword>
<dbReference type="AlphaFoldDB" id="A0AAF0IFY0"/>
<keyword evidence="3" id="KW-0472">Membrane</keyword>
<organism evidence="5 6">
    <name type="scientific">Emydomyces testavorans</name>
    <dbReference type="NCBI Taxonomy" id="2070801"/>
    <lineage>
        <taxon>Eukaryota</taxon>
        <taxon>Fungi</taxon>
        <taxon>Dikarya</taxon>
        <taxon>Ascomycota</taxon>
        <taxon>Pezizomycotina</taxon>
        <taxon>Eurotiomycetes</taxon>
        <taxon>Eurotiomycetidae</taxon>
        <taxon>Onygenales</taxon>
        <taxon>Nannizziopsiaceae</taxon>
        <taxon>Emydomyces</taxon>
    </lineage>
</organism>
<accession>A0AAF0IFY0</accession>
<dbReference type="InterPro" id="IPR029058">
    <property type="entry name" value="AB_hydrolase_fold"/>
</dbReference>
<dbReference type="InterPro" id="IPR000639">
    <property type="entry name" value="Epox_hydrolase-like"/>
</dbReference>
<sequence>MASFNLGYWGSLLILVYGGFIFGLYATIAICKGTFFQRSTEKERLEFLLARDRFWNLSKQWAGLSHRFLTLRNGFKFHYVTNSGLETDAYQSSNKSLVIFLHGFPDSWAIWRHLLSSSSIRQTSTVVAVDLPGYGGSSSLKKYGATEVLESLTEFIIAIREKCGLSGQEDENGSKKSIIVGHDWGALLAFRLAAEAPQLADRFIMVNGPLVSLMKSNIHLLSESSAKMFKGFLREPWQSKSLLLKSIRTLNPVIHQIWLSGYIFVFQLPMTFVRYMETGGNYSFLKAIHRLSVGAAEKLTLRDAQESMASTLGPGMQEFETVTETDERYPPSVLKRQKSGNFDDVASYYRDGAAGGAWHKSLETISSLFNICAEEPRRTSSGTGLFDPAPGSLKANATILWGKLDVALDSHLALEGIADYLVHGSQVIMLPRTGHFPQIEIEGRPALEKAVEWAVRGENGDVASLIRSEYPDAKVLVRK</sequence>
<evidence type="ECO:0000256" key="1">
    <source>
        <dbReference type="ARBA" id="ARBA00022801"/>
    </source>
</evidence>
<proteinExistence type="inferred from homology"/>
<dbReference type="GO" id="GO:0016787">
    <property type="term" value="F:hydrolase activity"/>
    <property type="evidence" value="ECO:0007669"/>
    <property type="project" value="UniProtKB-KW"/>
</dbReference>
<dbReference type="Gene3D" id="3.40.50.1820">
    <property type="entry name" value="alpha/beta hydrolase"/>
    <property type="match status" value="1"/>
</dbReference>
<protein>
    <recommendedName>
        <fullName evidence="4">AB hydrolase-1 domain-containing protein</fullName>
    </recommendedName>
</protein>
<gene>
    <name evidence="5" type="ORF">PRK78_000746</name>
</gene>
<dbReference type="Proteomes" id="UP001219355">
    <property type="component" value="Chromosome 1"/>
</dbReference>